<dbReference type="Pfam" id="PF14329">
    <property type="entry name" value="DUF4386"/>
    <property type="match status" value="1"/>
</dbReference>
<feature type="transmembrane region" description="Helical" evidence="1">
    <location>
        <begin position="48"/>
        <end position="71"/>
    </location>
</feature>
<dbReference type="Proteomes" id="UP001623553">
    <property type="component" value="Unassembled WGS sequence"/>
</dbReference>
<sequence length="219" mass="23454">MNQSRKTSLAAGILYLLTFISIPTLSLYHEIHQPTFIQSTAPSSDVVIGGILELLMALFCIGTAIVLYPVLKKQNETLALGFVAARVLEAVLIFAGVAALLTVLQLRTLGTEATVMSRGLVMLYDRLFLISQSFIPAINGLLLGTLLYQSRLVPRLLPIIGIIGAFTLTAGDVAVLFGVMDQHAPLAGISAIPIALWEFSLGVYLTVKGFKENAVILAS</sequence>
<organism evidence="2 3">
    <name type="scientific">Aquirufa novilacunae</name>
    <dbReference type="NCBI Taxonomy" id="3139305"/>
    <lineage>
        <taxon>Bacteria</taxon>
        <taxon>Pseudomonadati</taxon>
        <taxon>Bacteroidota</taxon>
        <taxon>Cytophagia</taxon>
        <taxon>Cytophagales</taxon>
        <taxon>Flectobacillaceae</taxon>
        <taxon>Aquirufa</taxon>
    </lineage>
</organism>
<feature type="transmembrane region" description="Helical" evidence="1">
    <location>
        <begin position="126"/>
        <end position="147"/>
    </location>
</feature>
<accession>A0ABW8U0F2</accession>
<dbReference type="InterPro" id="IPR025495">
    <property type="entry name" value="DUF4386"/>
</dbReference>
<feature type="transmembrane region" description="Helical" evidence="1">
    <location>
        <begin position="186"/>
        <end position="207"/>
    </location>
</feature>
<evidence type="ECO:0000313" key="3">
    <source>
        <dbReference type="Proteomes" id="UP001623553"/>
    </source>
</evidence>
<dbReference type="EMBL" id="JBEWZF010000002">
    <property type="protein sequence ID" value="MFL0298655.1"/>
    <property type="molecule type" value="Genomic_DNA"/>
</dbReference>
<protein>
    <submittedName>
        <fullName evidence="2">DUF4386 domain-containing protein</fullName>
    </submittedName>
</protein>
<feature type="transmembrane region" description="Helical" evidence="1">
    <location>
        <begin position="7"/>
        <end position="28"/>
    </location>
</feature>
<comment type="caution">
    <text evidence="2">The sequence shown here is derived from an EMBL/GenBank/DDBJ whole genome shotgun (WGS) entry which is preliminary data.</text>
</comment>
<feature type="transmembrane region" description="Helical" evidence="1">
    <location>
        <begin position="159"/>
        <end position="180"/>
    </location>
</feature>
<keyword evidence="3" id="KW-1185">Reference proteome</keyword>
<keyword evidence="1" id="KW-0472">Membrane</keyword>
<evidence type="ECO:0000313" key="2">
    <source>
        <dbReference type="EMBL" id="MFL0298655.1"/>
    </source>
</evidence>
<reference evidence="2 3" key="1">
    <citation type="submission" date="2024-07" db="EMBL/GenBank/DDBJ databases">
        <authorList>
            <person name="Pitt A."/>
            <person name="Hahn M.W."/>
        </authorList>
    </citation>
    <scope>NUCLEOTIDE SEQUENCE [LARGE SCALE GENOMIC DNA]</scope>
    <source>
        <strain evidence="2 3">2-BAHN-186B</strain>
    </source>
</reference>
<evidence type="ECO:0000256" key="1">
    <source>
        <dbReference type="SAM" id="Phobius"/>
    </source>
</evidence>
<keyword evidence="1" id="KW-1133">Transmembrane helix</keyword>
<name>A0ABW8U0F2_9BACT</name>
<dbReference type="RefSeq" id="WP_406800453.1">
    <property type="nucleotide sequence ID" value="NZ_JBEWZF010000002.1"/>
</dbReference>
<proteinExistence type="predicted"/>
<keyword evidence="1" id="KW-0812">Transmembrane</keyword>
<gene>
    <name evidence="2" type="ORF">AAE961_07220</name>
</gene>
<feature type="transmembrane region" description="Helical" evidence="1">
    <location>
        <begin position="83"/>
        <end position="106"/>
    </location>
</feature>